<evidence type="ECO:0000313" key="6">
    <source>
        <dbReference type="Proteomes" id="UP000002605"/>
    </source>
</evidence>
<evidence type="ECO:0000256" key="2">
    <source>
        <dbReference type="ARBA" id="ARBA00022723"/>
    </source>
</evidence>
<dbReference type="eggNOG" id="KOG1296">
    <property type="taxonomic scope" value="Eukaryota"/>
</dbReference>
<gene>
    <name evidence="4" type="ordered locus">Cd36_23680</name>
    <name evidence="5" type="ORF">CD36_23680</name>
</gene>
<comment type="similarity">
    <text evidence="1">Belongs to the UPF0587 family.</text>
</comment>
<dbReference type="GeneID" id="8046378"/>
<evidence type="ECO:0000313" key="5">
    <source>
        <dbReference type="EMBL" id="CAX44148.1"/>
    </source>
</evidence>
<dbReference type="RefSeq" id="XP_002418842.1">
    <property type="nucleotide sequence ID" value="XM_002418797.1"/>
</dbReference>
<keyword evidence="2" id="KW-0479">Metal-binding</keyword>
<organism evidence="5 6">
    <name type="scientific">Candida dubliniensis (strain CD36 / ATCC MYA-646 / CBS 7987 / NCPF 3949 / NRRL Y-17841)</name>
    <name type="common">Yeast</name>
    <dbReference type="NCBI Taxonomy" id="573826"/>
    <lineage>
        <taxon>Eukaryota</taxon>
        <taxon>Fungi</taxon>
        <taxon>Dikarya</taxon>
        <taxon>Ascomycota</taxon>
        <taxon>Saccharomycotina</taxon>
        <taxon>Pichiomycetes</taxon>
        <taxon>Debaryomycetaceae</taxon>
        <taxon>Candida/Lodderomyces clade</taxon>
        <taxon>Candida</taxon>
    </lineage>
</organism>
<accession>B9WCM5</accession>
<evidence type="ECO:0008006" key="7">
    <source>
        <dbReference type="Google" id="ProtNLM"/>
    </source>
</evidence>
<dbReference type="SUPFAM" id="SSF141678">
    <property type="entry name" value="MAL13P1.257-like"/>
    <property type="match status" value="1"/>
</dbReference>
<dbReference type="VEuPathDB" id="FungiDB:CD36_23680"/>
<dbReference type="CGD" id="CAL0000167400">
    <property type="gene designation" value="Cd36_23680"/>
</dbReference>
<dbReference type="HOGENOM" id="CLU_114688_0_0_1"/>
<evidence type="ECO:0000256" key="1">
    <source>
        <dbReference type="ARBA" id="ARBA00007818"/>
    </source>
</evidence>
<dbReference type="KEGG" id="cdu:CD36_23680"/>
<name>B9WCM5_CANDC</name>
<dbReference type="OrthoDB" id="10248838at2759"/>
<dbReference type="EMBL" id="FM992689">
    <property type="protein sequence ID" value="CAX44148.1"/>
    <property type="molecule type" value="Genomic_DNA"/>
</dbReference>
<keyword evidence="3" id="KW-0862">Zinc</keyword>
<evidence type="ECO:0000313" key="4">
    <source>
        <dbReference type="CGD" id="CAL0000167400"/>
    </source>
</evidence>
<protein>
    <recommendedName>
        <fullName evidence="7">DUF866-domain-containing protein</fullName>
    </recommendedName>
</protein>
<dbReference type="GO" id="GO:0008270">
    <property type="term" value="F:zinc ion binding"/>
    <property type="evidence" value="ECO:0007669"/>
    <property type="project" value="TreeGrafter"/>
</dbReference>
<dbReference type="PANTHER" id="PTHR12857:SF0">
    <property type="entry name" value="CXXC MOTIF CONTAINING ZINC BINDING PROTEIN"/>
    <property type="match status" value="1"/>
</dbReference>
<dbReference type="PANTHER" id="PTHR12857">
    <property type="entry name" value="CXXC MOTIF CONTAINING ZINC BINDING PROTEIN"/>
    <property type="match status" value="1"/>
</dbReference>
<keyword evidence="6" id="KW-1185">Reference proteome</keyword>
<dbReference type="Pfam" id="PF05907">
    <property type="entry name" value="CXXC_Zn-b_euk"/>
    <property type="match status" value="1"/>
</dbReference>
<sequence length="194" mass="22207">MKKKKKKKYSILLIQNELFINNHHRNIAMVKFLLKVSAELSNATDLEPVDSPEHPYEYTFQIECTKCRTTHDKDIQINQFEKHEISGSRGEASFVFRCKECKHEHSASILRTNEKLSVSEDSVNDKASATILEIDARGIDFLKFIPIGEFSAVGSETGTKFTDIDLSEGEWYDVDEKSNDEVSIVDVNWEISRS</sequence>
<dbReference type="AlphaFoldDB" id="B9WCM5"/>
<evidence type="ECO:0000256" key="3">
    <source>
        <dbReference type="ARBA" id="ARBA00022833"/>
    </source>
</evidence>
<dbReference type="Proteomes" id="UP000002605">
    <property type="component" value="Chromosome 2"/>
</dbReference>
<dbReference type="InterPro" id="IPR008584">
    <property type="entry name" value="CXXC_Zn-binding_euk"/>
</dbReference>
<proteinExistence type="inferred from homology"/>
<reference evidence="5 6" key="1">
    <citation type="journal article" date="2009" name="Genome Res.">
        <title>Comparative genomics of the fungal pathogens Candida dubliniensis and Candida albicans.</title>
        <authorList>
            <person name="Jackson A.P."/>
            <person name="Gamble J.A."/>
            <person name="Yeomans T."/>
            <person name="Moran G.P."/>
            <person name="Saunders D."/>
            <person name="Harris D."/>
            <person name="Aslett M."/>
            <person name="Barrell J.F."/>
            <person name="Butler G."/>
            <person name="Citiulo F."/>
            <person name="Coleman D.C."/>
            <person name="de Groot P.W.J."/>
            <person name="Goodwin T.J."/>
            <person name="Quail M.A."/>
            <person name="McQuillan J."/>
            <person name="Munro C.A."/>
            <person name="Pain A."/>
            <person name="Poulter R.T."/>
            <person name="Rajandream M.A."/>
            <person name="Renauld H."/>
            <person name="Spiering M.J."/>
            <person name="Tivey A."/>
            <person name="Gow N.A.R."/>
            <person name="Barrell B."/>
            <person name="Sullivan D.J."/>
            <person name="Berriman M."/>
        </authorList>
    </citation>
    <scope>NUCLEOTIDE SEQUENCE [LARGE SCALE GENOMIC DNA]</scope>
    <source>
        <strain evidence="6">CD36 / ATCC MYA-646 / CBS 7987 / NCPF 3949 / NRRL Y-17841</strain>
    </source>
</reference>